<protein>
    <submittedName>
        <fullName evidence="2">Uncharacterized protein</fullName>
    </submittedName>
</protein>
<reference evidence="2" key="1">
    <citation type="submission" date="2020-05" db="EMBL/GenBank/DDBJ databases">
        <title>Mycena genomes resolve the evolution of fungal bioluminescence.</title>
        <authorList>
            <person name="Tsai I.J."/>
        </authorList>
    </citation>
    <scope>NUCLEOTIDE SEQUENCE</scope>
    <source>
        <strain evidence="2">CCC161011</strain>
    </source>
</reference>
<accession>A0A8H6X6N2</accession>
<keyword evidence="3" id="KW-1185">Reference proteome</keyword>
<sequence length="167" mass="17579">MHFLKAVAFALPFIGTVLSAPESPRNIFGGLISAPAAGTVIAPGQSFAFSYDTMADFGVSSYNFSVWLLTELPTSFEANLNFATGHFFGRYAEANFPGNPFPKNPAPPANLTMPDFSKSEGGFGSGESAIAKEVALVVIEEYATGDPSLGDRLTLAINKIIYNGTAA</sequence>
<name>A0A8H6X6N2_9AGAR</name>
<feature type="signal peptide" evidence="1">
    <location>
        <begin position="1"/>
        <end position="19"/>
    </location>
</feature>
<dbReference type="EMBL" id="JACAZI010000024">
    <property type="protein sequence ID" value="KAF7335462.1"/>
    <property type="molecule type" value="Genomic_DNA"/>
</dbReference>
<organism evidence="2 3">
    <name type="scientific">Mycena venus</name>
    <dbReference type="NCBI Taxonomy" id="2733690"/>
    <lineage>
        <taxon>Eukaryota</taxon>
        <taxon>Fungi</taxon>
        <taxon>Dikarya</taxon>
        <taxon>Basidiomycota</taxon>
        <taxon>Agaricomycotina</taxon>
        <taxon>Agaricomycetes</taxon>
        <taxon>Agaricomycetidae</taxon>
        <taxon>Agaricales</taxon>
        <taxon>Marasmiineae</taxon>
        <taxon>Mycenaceae</taxon>
        <taxon>Mycena</taxon>
    </lineage>
</organism>
<dbReference type="AlphaFoldDB" id="A0A8H6X6N2"/>
<dbReference type="Proteomes" id="UP000620124">
    <property type="component" value="Unassembled WGS sequence"/>
</dbReference>
<evidence type="ECO:0000313" key="2">
    <source>
        <dbReference type="EMBL" id="KAF7335462.1"/>
    </source>
</evidence>
<dbReference type="OrthoDB" id="3944184at2759"/>
<feature type="chain" id="PRO_5034644317" evidence="1">
    <location>
        <begin position="20"/>
        <end position="167"/>
    </location>
</feature>
<gene>
    <name evidence="2" type="ORF">MVEN_02199500</name>
</gene>
<evidence type="ECO:0000313" key="3">
    <source>
        <dbReference type="Proteomes" id="UP000620124"/>
    </source>
</evidence>
<proteinExistence type="predicted"/>
<comment type="caution">
    <text evidence="2">The sequence shown here is derived from an EMBL/GenBank/DDBJ whole genome shotgun (WGS) entry which is preliminary data.</text>
</comment>
<evidence type="ECO:0000256" key="1">
    <source>
        <dbReference type="SAM" id="SignalP"/>
    </source>
</evidence>
<keyword evidence="1" id="KW-0732">Signal</keyword>